<protein>
    <recommendedName>
        <fullName evidence="3">DUF1853 domain-containing protein</fullName>
    </recommendedName>
</protein>
<dbReference type="EMBL" id="FQTW01000001">
    <property type="protein sequence ID" value="SHE37111.1"/>
    <property type="molecule type" value="Genomic_DNA"/>
</dbReference>
<evidence type="ECO:0000313" key="1">
    <source>
        <dbReference type="EMBL" id="SHE37111.1"/>
    </source>
</evidence>
<dbReference type="Proteomes" id="UP000184462">
    <property type="component" value="Unassembled WGS sequence"/>
</dbReference>
<keyword evidence="2" id="KW-1185">Reference proteome</keyword>
<dbReference type="STRING" id="1155689.SAMN05444278_101386"/>
<evidence type="ECO:0008006" key="3">
    <source>
        <dbReference type="Google" id="ProtNLM"/>
    </source>
</evidence>
<accession>A0A1M4SY30</accession>
<organism evidence="1 2">
    <name type="scientific">Psychroflexus salarius</name>
    <dbReference type="NCBI Taxonomy" id="1155689"/>
    <lineage>
        <taxon>Bacteria</taxon>
        <taxon>Pseudomonadati</taxon>
        <taxon>Bacteroidota</taxon>
        <taxon>Flavobacteriia</taxon>
        <taxon>Flavobacteriales</taxon>
        <taxon>Flavobacteriaceae</taxon>
        <taxon>Psychroflexus</taxon>
    </lineage>
</organism>
<name>A0A1M4SY30_9FLAO</name>
<gene>
    <name evidence="1" type="ORF">SAMN05444278_101386</name>
</gene>
<evidence type="ECO:0000313" key="2">
    <source>
        <dbReference type="Proteomes" id="UP000184462"/>
    </source>
</evidence>
<reference evidence="1 2" key="1">
    <citation type="submission" date="2016-11" db="EMBL/GenBank/DDBJ databases">
        <authorList>
            <person name="Jaros S."/>
            <person name="Januszkiewicz K."/>
            <person name="Wedrychowicz H."/>
        </authorList>
    </citation>
    <scope>NUCLEOTIDE SEQUENCE [LARGE SCALE GENOMIC DNA]</scope>
    <source>
        <strain evidence="1 2">DSM 25661</strain>
    </source>
</reference>
<dbReference type="OrthoDB" id="1466769at2"/>
<proteinExistence type="predicted"/>
<dbReference type="RefSeq" id="WP_073191273.1">
    <property type="nucleotide sequence ID" value="NZ_FQTW01000001.1"/>
</dbReference>
<dbReference type="AlphaFoldDB" id="A0A1M4SY30"/>
<dbReference type="InterPro" id="IPR015003">
    <property type="entry name" value="DUF1853"/>
</dbReference>
<dbReference type="Pfam" id="PF08907">
    <property type="entry name" value="DUF1853"/>
    <property type="match status" value="1"/>
</dbReference>
<sequence length="272" mass="32532">MKIKDQYKAFFKTPLLVQNPDDFIKNIRVFDFKPDNYSLSPQFETNQKFIGKRAELFMLEALQQSEQYEVIAHSLQIVKQKQTLGEFDFLVRDLVTAEVFQLELVYKVYLFDASLSTTADFCWIGPNRRDRFEDKLHKLKTKQFPLLYQKNATSELDSLRLKQKSIQQRLCFKAMLFKPFQEKLPEFSTLTNVQVEGEWLSKQLFYSQDWKDFQFMMPQKLNWFNSAIRVEQWFTLEQIRPEIDNYLSSGRSALLFMKDPTGYSFKLFLTNW</sequence>